<dbReference type="AlphaFoldDB" id="A0A2P2R2F6"/>
<feature type="region of interest" description="Disordered" evidence="1">
    <location>
        <begin position="14"/>
        <end position="33"/>
    </location>
</feature>
<evidence type="ECO:0000313" key="2">
    <source>
        <dbReference type="EMBL" id="MBX73435.1"/>
    </source>
</evidence>
<reference evidence="2" key="1">
    <citation type="submission" date="2018-02" db="EMBL/GenBank/DDBJ databases">
        <title>Rhizophora mucronata_Transcriptome.</title>
        <authorList>
            <person name="Meera S.P."/>
            <person name="Sreeshan A."/>
            <person name="Augustine A."/>
        </authorList>
    </citation>
    <scope>NUCLEOTIDE SEQUENCE</scope>
    <source>
        <tissue evidence="2">Leaf</tissue>
    </source>
</reference>
<name>A0A2P2R2F6_RHIMU</name>
<proteinExistence type="predicted"/>
<protein>
    <submittedName>
        <fullName evidence="2">Uncharacterized protein</fullName>
    </submittedName>
</protein>
<evidence type="ECO:0000256" key="1">
    <source>
        <dbReference type="SAM" id="MobiDB-lite"/>
    </source>
</evidence>
<accession>A0A2P2R2F6</accession>
<feature type="compositionally biased region" description="Polar residues" evidence="1">
    <location>
        <begin position="15"/>
        <end position="33"/>
    </location>
</feature>
<sequence>MLNTFHQNWRKKLKTSFQRTRSHSMTSSLQEFM</sequence>
<organism evidence="2">
    <name type="scientific">Rhizophora mucronata</name>
    <name type="common">Asiatic mangrove</name>
    <dbReference type="NCBI Taxonomy" id="61149"/>
    <lineage>
        <taxon>Eukaryota</taxon>
        <taxon>Viridiplantae</taxon>
        <taxon>Streptophyta</taxon>
        <taxon>Embryophyta</taxon>
        <taxon>Tracheophyta</taxon>
        <taxon>Spermatophyta</taxon>
        <taxon>Magnoliopsida</taxon>
        <taxon>eudicotyledons</taxon>
        <taxon>Gunneridae</taxon>
        <taxon>Pentapetalae</taxon>
        <taxon>rosids</taxon>
        <taxon>fabids</taxon>
        <taxon>Malpighiales</taxon>
        <taxon>Rhizophoraceae</taxon>
        <taxon>Rhizophora</taxon>
    </lineage>
</organism>
<dbReference type="EMBL" id="GGEC01092951">
    <property type="protein sequence ID" value="MBX73435.1"/>
    <property type="molecule type" value="Transcribed_RNA"/>
</dbReference>